<accession>A0A2U2PEF3</accession>
<keyword evidence="9" id="KW-0811">Translocation</keyword>
<evidence type="ECO:0000256" key="11">
    <source>
        <dbReference type="SAM" id="Phobius"/>
    </source>
</evidence>
<comment type="subcellular location">
    <subcellularLocation>
        <location evidence="1">Cell membrane</location>
        <topology evidence="1">Single-pass membrane protein</topology>
    </subcellularLocation>
</comment>
<protein>
    <recommendedName>
        <fullName evidence="3">Sec translocon accessory complex subunit YajC</fullName>
    </recommendedName>
</protein>
<dbReference type="Proteomes" id="UP000245647">
    <property type="component" value="Unassembled WGS sequence"/>
</dbReference>
<evidence type="ECO:0000256" key="9">
    <source>
        <dbReference type="ARBA" id="ARBA00023010"/>
    </source>
</evidence>
<evidence type="ECO:0000256" key="4">
    <source>
        <dbReference type="ARBA" id="ARBA00022448"/>
    </source>
</evidence>
<keyword evidence="7" id="KW-0653">Protein transport</keyword>
<comment type="similarity">
    <text evidence="2">Belongs to the YajC family.</text>
</comment>
<keyword evidence="13" id="KW-1185">Reference proteome</keyword>
<sequence>MNPAMQQMIMFGLIIVVFYFFMIRPQMKKAKDHKKYIDELKRGDKVITTAGIHGKIVDITDTTFLVEVESGTKIRFDKSAVSLDASKALNTAK</sequence>
<dbReference type="InterPro" id="IPR003849">
    <property type="entry name" value="Preprotein_translocase_YajC"/>
</dbReference>
<dbReference type="NCBIfam" id="TIGR00739">
    <property type="entry name" value="yajC"/>
    <property type="match status" value="1"/>
</dbReference>
<keyword evidence="5" id="KW-1003">Cell membrane</keyword>
<evidence type="ECO:0000256" key="5">
    <source>
        <dbReference type="ARBA" id="ARBA00022475"/>
    </source>
</evidence>
<dbReference type="PRINTS" id="PR01853">
    <property type="entry name" value="YAJCTRNLCASE"/>
</dbReference>
<keyword evidence="6 11" id="KW-0812">Transmembrane</keyword>
<dbReference type="GO" id="GO:0005886">
    <property type="term" value="C:plasma membrane"/>
    <property type="evidence" value="ECO:0007669"/>
    <property type="project" value="UniProtKB-SubCell"/>
</dbReference>
<dbReference type="SMART" id="SM01323">
    <property type="entry name" value="YajC"/>
    <property type="match status" value="1"/>
</dbReference>
<comment type="caution">
    <text evidence="12">The sequence shown here is derived from an EMBL/GenBank/DDBJ whole genome shotgun (WGS) entry which is preliminary data.</text>
</comment>
<keyword evidence="10 11" id="KW-0472">Membrane</keyword>
<evidence type="ECO:0000256" key="6">
    <source>
        <dbReference type="ARBA" id="ARBA00022692"/>
    </source>
</evidence>
<proteinExistence type="inferred from homology"/>
<dbReference type="OrthoDB" id="9800132at2"/>
<dbReference type="Pfam" id="PF02699">
    <property type="entry name" value="YajC"/>
    <property type="match status" value="1"/>
</dbReference>
<dbReference type="AlphaFoldDB" id="A0A2U2PEF3"/>
<keyword evidence="8 11" id="KW-1133">Transmembrane helix</keyword>
<evidence type="ECO:0000256" key="2">
    <source>
        <dbReference type="ARBA" id="ARBA00006742"/>
    </source>
</evidence>
<evidence type="ECO:0000256" key="1">
    <source>
        <dbReference type="ARBA" id="ARBA00004162"/>
    </source>
</evidence>
<feature type="transmembrane region" description="Helical" evidence="11">
    <location>
        <begin position="6"/>
        <end position="23"/>
    </location>
</feature>
<name>A0A2U2PEF3_9SPHI</name>
<evidence type="ECO:0000313" key="12">
    <source>
        <dbReference type="EMBL" id="PWG79778.1"/>
    </source>
</evidence>
<dbReference type="RefSeq" id="WP_109416676.1">
    <property type="nucleotide sequence ID" value="NZ_QEAS01000012.1"/>
</dbReference>
<evidence type="ECO:0000256" key="10">
    <source>
        <dbReference type="ARBA" id="ARBA00023136"/>
    </source>
</evidence>
<dbReference type="GO" id="GO:0015031">
    <property type="term" value="P:protein transport"/>
    <property type="evidence" value="ECO:0007669"/>
    <property type="project" value="UniProtKB-KW"/>
</dbReference>
<evidence type="ECO:0000256" key="3">
    <source>
        <dbReference type="ARBA" id="ARBA00014962"/>
    </source>
</evidence>
<dbReference type="PANTHER" id="PTHR33909">
    <property type="entry name" value="SEC TRANSLOCON ACCESSORY COMPLEX SUBUNIT YAJC"/>
    <property type="match status" value="1"/>
</dbReference>
<evidence type="ECO:0000256" key="8">
    <source>
        <dbReference type="ARBA" id="ARBA00022989"/>
    </source>
</evidence>
<gene>
    <name evidence="12" type="primary">yajC</name>
    <name evidence="12" type="ORF">DDR33_15310</name>
</gene>
<evidence type="ECO:0000256" key="7">
    <source>
        <dbReference type="ARBA" id="ARBA00022927"/>
    </source>
</evidence>
<reference evidence="12 13" key="1">
    <citation type="submission" date="2018-04" db="EMBL/GenBank/DDBJ databases">
        <title>Pedobacter chongqingensis sp. nov., isolated from a rottenly hemp rope.</title>
        <authorList>
            <person name="Cai Y."/>
        </authorList>
    </citation>
    <scope>NUCLEOTIDE SEQUENCE [LARGE SCALE GENOMIC DNA]</scope>
    <source>
        <strain evidence="12 13">FJ4-8</strain>
    </source>
</reference>
<dbReference type="EMBL" id="QEAS01000012">
    <property type="protein sequence ID" value="PWG79778.1"/>
    <property type="molecule type" value="Genomic_DNA"/>
</dbReference>
<evidence type="ECO:0000313" key="13">
    <source>
        <dbReference type="Proteomes" id="UP000245647"/>
    </source>
</evidence>
<dbReference type="PANTHER" id="PTHR33909:SF1">
    <property type="entry name" value="SEC TRANSLOCON ACCESSORY COMPLEX SUBUNIT YAJC"/>
    <property type="match status" value="1"/>
</dbReference>
<keyword evidence="4" id="KW-0813">Transport</keyword>
<organism evidence="12 13">
    <name type="scientific">Pararcticibacter amylolyticus</name>
    <dbReference type="NCBI Taxonomy" id="2173175"/>
    <lineage>
        <taxon>Bacteria</taxon>
        <taxon>Pseudomonadati</taxon>
        <taxon>Bacteroidota</taxon>
        <taxon>Sphingobacteriia</taxon>
        <taxon>Sphingobacteriales</taxon>
        <taxon>Sphingobacteriaceae</taxon>
        <taxon>Pararcticibacter</taxon>
    </lineage>
</organism>